<feature type="binding site" evidence="11">
    <location>
        <position position="55"/>
    </location>
    <ligand>
        <name>Mg(2+)</name>
        <dbReference type="ChEBI" id="CHEBI:18420"/>
    </ligand>
</feature>
<evidence type="ECO:0000256" key="3">
    <source>
        <dbReference type="ARBA" id="ARBA00022490"/>
    </source>
</evidence>
<keyword evidence="5 11" id="KW-0808">Transferase</keyword>
<dbReference type="EMBL" id="CP017603">
    <property type="protein sequence ID" value="AOY75656.1"/>
    <property type="molecule type" value="Genomic_DNA"/>
</dbReference>
<dbReference type="NCBIfam" id="TIGR00516">
    <property type="entry name" value="acpS"/>
    <property type="match status" value="1"/>
</dbReference>
<evidence type="ECO:0000313" key="13">
    <source>
        <dbReference type="EMBL" id="AOY75656.1"/>
    </source>
</evidence>
<accession>A0AAC9RFS7</accession>
<keyword evidence="15" id="KW-1185">Reference proteome</keyword>
<evidence type="ECO:0000256" key="2">
    <source>
        <dbReference type="ARBA" id="ARBA00010990"/>
    </source>
</evidence>
<dbReference type="Proteomes" id="UP000177894">
    <property type="component" value="Chromosome"/>
</dbReference>
<dbReference type="AlphaFoldDB" id="A0AAC9RFS7"/>
<comment type="function">
    <text evidence="11">Transfers the 4'-phosphopantetheine moiety from coenzyme A to a Ser of acyl-carrier-protein.</text>
</comment>
<evidence type="ECO:0000256" key="4">
    <source>
        <dbReference type="ARBA" id="ARBA00022516"/>
    </source>
</evidence>
<dbReference type="KEGG" id="cfm:BJL90_06965"/>
<dbReference type="GO" id="GO:0008897">
    <property type="term" value="F:holo-[acyl-carrier-protein] synthase activity"/>
    <property type="evidence" value="ECO:0007669"/>
    <property type="project" value="UniProtKB-UniRule"/>
</dbReference>
<comment type="cofactor">
    <cofactor evidence="1 11">
        <name>Mg(2+)</name>
        <dbReference type="ChEBI" id="CHEBI:18420"/>
    </cofactor>
</comment>
<evidence type="ECO:0000313" key="15">
    <source>
        <dbReference type="Proteomes" id="UP000177894"/>
    </source>
</evidence>
<dbReference type="InterPro" id="IPR008278">
    <property type="entry name" value="4-PPantetheinyl_Trfase_dom"/>
</dbReference>
<name>A0AAC9RFS7_9CLOT</name>
<dbReference type="PANTHER" id="PTHR12215:SF10">
    <property type="entry name" value="L-AMINOADIPATE-SEMIALDEHYDE DEHYDROGENASE-PHOSPHOPANTETHEINYL TRANSFERASE"/>
    <property type="match status" value="1"/>
</dbReference>
<dbReference type="GO" id="GO:0000287">
    <property type="term" value="F:magnesium ion binding"/>
    <property type="evidence" value="ECO:0007669"/>
    <property type="project" value="UniProtKB-UniRule"/>
</dbReference>
<proteinExistence type="inferred from homology"/>
<evidence type="ECO:0000313" key="14">
    <source>
        <dbReference type="EMBL" id="ARE85971.1"/>
    </source>
</evidence>
<keyword evidence="4 11" id="KW-0444">Lipid biosynthesis</keyword>
<sequence>MFIGIDIVEIKRIKGLLDKGKYIEKVFTQNEIALVKDIKERRRIEILAGRFTAKEAAVKALGTGFAEGILLTDIETIKDEKGKPLMFLYNKAKEKANTMNIQKFNVSISHCKDYAVAMVVFEGETNNKGGF</sequence>
<reference evidence="13 15" key="1">
    <citation type="submission" date="2016-10" db="EMBL/GenBank/DDBJ databases">
        <title>Complete Genome Sequence of Acetogen Clostridium formicoaceticum ATCC 27076.</title>
        <authorList>
            <person name="Bao T."/>
            <person name="Cheng C."/>
            <person name="Zhao J."/>
            <person name="Yang S.-T."/>
            <person name="Wang J."/>
            <person name="Wang M."/>
        </authorList>
    </citation>
    <scope>NUCLEOTIDE SEQUENCE [LARGE SCALE GENOMIC DNA]</scope>
    <source>
        <strain evidence="13 15">ATCC 27076</strain>
    </source>
</reference>
<evidence type="ECO:0000256" key="6">
    <source>
        <dbReference type="ARBA" id="ARBA00022723"/>
    </source>
</evidence>
<feature type="domain" description="4'-phosphopantetheinyl transferase" evidence="12">
    <location>
        <begin position="3"/>
        <end position="118"/>
    </location>
</feature>
<comment type="subcellular location">
    <subcellularLocation>
        <location evidence="11">Cytoplasm</location>
    </subcellularLocation>
</comment>
<evidence type="ECO:0000313" key="16">
    <source>
        <dbReference type="Proteomes" id="UP000192478"/>
    </source>
</evidence>
<dbReference type="InterPro" id="IPR004568">
    <property type="entry name" value="Ppantetheine-prot_Trfase_dom"/>
</dbReference>
<dbReference type="NCBIfam" id="TIGR00556">
    <property type="entry name" value="pantethn_trn"/>
    <property type="match status" value="1"/>
</dbReference>
<keyword evidence="3 11" id="KW-0963">Cytoplasm</keyword>
<protein>
    <recommendedName>
        <fullName evidence="11">Holo-[acyl-carrier-protein] synthase</fullName>
        <shortName evidence="11">Holo-ACP synthase</shortName>
        <ecNumber evidence="11">2.7.8.7</ecNumber>
    </recommendedName>
    <alternativeName>
        <fullName evidence="11">4'-phosphopantetheinyl transferase AcpS</fullName>
    </alternativeName>
</protein>
<evidence type="ECO:0000256" key="1">
    <source>
        <dbReference type="ARBA" id="ARBA00001946"/>
    </source>
</evidence>
<evidence type="ECO:0000256" key="10">
    <source>
        <dbReference type="ARBA" id="ARBA00023160"/>
    </source>
</evidence>
<dbReference type="SUPFAM" id="SSF56214">
    <property type="entry name" value="4'-phosphopantetheinyl transferase"/>
    <property type="match status" value="1"/>
</dbReference>
<keyword evidence="9 11" id="KW-0443">Lipid metabolism</keyword>
<feature type="binding site" evidence="11">
    <location>
        <position position="6"/>
    </location>
    <ligand>
        <name>Mg(2+)</name>
        <dbReference type="ChEBI" id="CHEBI:18420"/>
    </ligand>
</feature>
<dbReference type="Proteomes" id="UP000192478">
    <property type="component" value="Chromosome"/>
</dbReference>
<dbReference type="InterPro" id="IPR050559">
    <property type="entry name" value="P-Pant_transferase_sf"/>
</dbReference>
<gene>
    <name evidence="14" type="primary">acpS_1</name>
    <name evidence="11" type="synonym">acpS</name>
    <name evidence="13" type="ORF">BJL90_06965</name>
    <name evidence="14" type="ORF">CLFO_02870</name>
</gene>
<evidence type="ECO:0000259" key="12">
    <source>
        <dbReference type="Pfam" id="PF01648"/>
    </source>
</evidence>
<dbReference type="InterPro" id="IPR002582">
    <property type="entry name" value="ACPS"/>
</dbReference>
<dbReference type="Gene3D" id="3.90.470.20">
    <property type="entry name" value="4'-phosphopantetheinyl transferase domain"/>
    <property type="match status" value="1"/>
</dbReference>
<evidence type="ECO:0000256" key="5">
    <source>
        <dbReference type="ARBA" id="ARBA00022679"/>
    </source>
</evidence>
<reference evidence="14 16" key="2">
    <citation type="submission" date="2017-03" db="EMBL/GenBank/DDBJ databases">
        <title>Complete sequence of Clostridium formicaceticum DSM 92.</title>
        <authorList>
            <person name="Poehlein A."/>
            <person name="Karl M."/>
            <person name="Bengelsdorf F.R."/>
            <person name="Duerre P."/>
            <person name="Daniel R."/>
        </authorList>
    </citation>
    <scope>NUCLEOTIDE SEQUENCE [LARGE SCALE GENOMIC DNA]</scope>
    <source>
        <strain evidence="14 16">DSM 92</strain>
    </source>
</reference>
<keyword evidence="6 11" id="KW-0479">Metal-binding</keyword>
<dbReference type="GO" id="GO:0005829">
    <property type="term" value="C:cytosol"/>
    <property type="evidence" value="ECO:0007669"/>
    <property type="project" value="TreeGrafter"/>
</dbReference>
<evidence type="ECO:0000256" key="8">
    <source>
        <dbReference type="ARBA" id="ARBA00022842"/>
    </source>
</evidence>
<dbReference type="GO" id="GO:0019878">
    <property type="term" value="P:lysine biosynthetic process via aminoadipic acid"/>
    <property type="evidence" value="ECO:0007669"/>
    <property type="project" value="TreeGrafter"/>
</dbReference>
<comment type="similarity">
    <text evidence="11">Belongs to the P-Pant transferase superfamily. AcpS family.</text>
</comment>
<keyword evidence="7 11" id="KW-0276">Fatty acid metabolism</keyword>
<organism evidence="14 16">
    <name type="scientific">Clostridium formicaceticum</name>
    <dbReference type="NCBI Taxonomy" id="1497"/>
    <lineage>
        <taxon>Bacteria</taxon>
        <taxon>Bacillati</taxon>
        <taxon>Bacillota</taxon>
        <taxon>Clostridia</taxon>
        <taxon>Eubacteriales</taxon>
        <taxon>Clostridiaceae</taxon>
        <taxon>Clostridium</taxon>
    </lineage>
</organism>
<dbReference type="Pfam" id="PF01648">
    <property type="entry name" value="ACPS"/>
    <property type="match status" value="1"/>
</dbReference>
<dbReference type="RefSeq" id="WP_070965786.1">
    <property type="nucleotide sequence ID" value="NZ_CP017603.1"/>
</dbReference>
<dbReference type="EMBL" id="CP020559">
    <property type="protein sequence ID" value="ARE85971.1"/>
    <property type="molecule type" value="Genomic_DNA"/>
</dbReference>
<comment type="catalytic activity">
    <reaction evidence="11">
        <text>apo-[ACP] + CoA = holo-[ACP] + adenosine 3',5'-bisphosphate + H(+)</text>
        <dbReference type="Rhea" id="RHEA:12068"/>
        <dbReference type="Rhea" id="RHEA-COMP:9685"/>
        <dbReference type="Rhea" id="RHEA-COMP:9690"/>
        <dbReference type="ChEBI" id="CHEBI:15378"/>
        <dbReference type="ChEBI" id="CHEBI:29999"/>
        <dbReference type="ChEBI" id="CHEBI:57287"/>
        <dbReference type="ChEBI" id="CHEBI:58343"/>
        <dbReference type="ChEBI" id="CHEBI:64479"/>
        <dbReference type="EC" id="2.7.8.7"/>
    </reaction>
</comment>
<dbReference type="HAMAP" id="MF_00101">
    <property type="entry name" value="AcpS"/>
    <property type="match status" value="1"/>
</dbReference>
<dbReference type="GO" id="GO:0006633">
    <property type="term" value="P:fatty acid biosynthetic process"/>
    <property type="evidence" value="ECO:0007669"/>
    <property type="project" value="UniProtKB-UniRule"/>
</dbReference>
<evidence type="ECO:0000256" key="11">
    <source>
        <dbReference type="HAMAP-Rule" id="MF_00101"/>
    </source>
</evidence>
<keyword evidence="10 11" id="KW-0275">Fatty acid biosynthesis</keyword>
<keyword evidence="8 11" id="KW-0460">Magnesium</keyword>
<dbReference type="EC" id="2.7.8.7" evidence="11"/>
<dbReference type="InterPro" id="IPR037143">
    <property type="entry name" value="4-PPantetheinyl_Trfase_dom_sf"/>
</dbReference>
<comment type="similarity">
    <text evidence="2">Belongs to the P-Pant transferase superfamily. Gsp/Sfp/HetI/AcpT family.</text>
</comment>
<evidence type="ECO:0000256" key="9">
    <source>
        <dbReference type="ARBA" id="ARBA00023098"/>
    </source>
</evidence>
<dbReference type="PANTHER" id="PTHR12215">
    <property type="entry name" value="PHOSPHOPANTETHEINE TRANSFERASE"/>
    <property type="match status" value="1"/>
</dbReference>
<evidence type="ECO:0000256" key="7">
    <source>
        <dbReference type="ARBA" id="ARBA00022832"/>
    </source>
</evidence>